<keyword evidence="2" id="KW-1185">Reference proteome</keyword>
<evidence type="ECO:0008006" key="3">
    <source>
        <dbReference type="Google" id="ProtNLM"/>
    </source>
</evidence>
<name>A0A4U5MLC7_STECR</name>
<reference evidence="1 2" key="1">
    <citation type="journal article" date="2015" name="Genome Biol.">
        <title>Comparative genomics of Steinernema reveals deeply conserved gene regulatory networks.</title>
        <authorList>
            <person name="Dillman A.R."/>
            <person name="Macchietto M."/>
            <person name="Porter C.F."/>
            <person name="Rogers A."/>
            <person name="Williams B."/>
            <person name="Antoshechkin I."/>
            <person name="Lee M.M."/>
            <person name="Goodwin Z."/>
            <person name="Lu X."/>
            <person name="Lewis E.E."/>
            <person name="Goodrich-Blair H."/>
            <person name="Stock S.P."/>
            <person name="Adams B.J."/>
            <person name="Sternberg P.W."/>
            <person name="Mortazavi A."/>
        </authorList>
    </citation>
    <scope>NUCLEOTIDE SEQUENCE [LARGE SCALE GENOMIC DNA]</scope>
    <source>
        <strain evidence="1 2">ALL</strain>
    </source>
</reference>
<organism evidence="1 2">
    <name type="scientific">Steinernema carpocapsae</name>
    <name type="common">Entomopathogenic nematode</name>
    <dbReference type="NCBI Taxonomy" id="34508"/>
    <lineage>
        <taxon>Eukaryota</taxon>
        <taxon>Metazoa</taxon>
        <taxon>Ecdysozoa</taxon>
        <taxon>Nematoda</taxon>
        <taxon>Chromadorea</taxon>
        <taxon>Rhabditida</taxon>
        <taxon>Tylenchina</taxon>
        <taxon>Panagrolaimomorpha</taxon>
        <taxon>Strongyloidoidea</taxon>
        <taxon>Steinernematidae</taxon>
        <taxon>Steinernema</taxon>
    </lineage>
</organism>
<evidence type="ECO:0000313" key="1">
    <source>
        <dbReference type="EMBL" id="TKR70260.1"/>
    </source>
</evidence>
<dbReference type="Proteomes" id="UP000298663">
    <property type="component" value="Unassembled WGS sequence"/>
</dbReference>
<protein>
    <recommendedName>
        <fullName evidence="3">F-box associated domain-containing protein</fullName>
    </recommendedName>
</protein>
<evidence type="ECO:0000313" key="2">
    <source>
        <dbReference type="Proteomes" id="UP000298663"/>
    </source>
</evidence>
<gene>
    <name evidence="1" type="ORF">L596_022305</name>
</gene>
<dbReference type="AlphaFoldDB" id="A0A4U5MLC7"/>
<comment type="caution">
    <text evidence="1">The sequence shown here is derived from an EMBL/GenBank/DDBJ whole genome shotgun (WGS) entry which is preliminary data.</text>
</comment>
<reference evidence="1 2" key="2">
    <citation type="journal article" date="2019" name="G3 (Bethesda)">
        <title>Hybrid Assembly of the Genome of the Entomopathogenic Nematode Steinernema carpocapsae Identifies the X-Chromosome.</title>
        <authorList>
            <person name="Serra L."/>
            <person name="Macchietto M."/>
            <person name="Macias-Munoz A."/>
            <person name="McGill C.J."/>
            <person name="Rodriguez I.M."/>
            <person name="Rodriguez B."/>
            <person name="Murad R."/>
            <person name="Mortazavi A."/>
        </authorList>
    </citation>
    <scope>NUCLEOTIDE SEQUENCE [LARGE SCALE GENOMIC DNA]</scope>
    <source>
        <strain evidence="1 2">ALL</strain>
    </source>
</reference>
<dbReference type="EMBL" id="AZBU02000007">
    <property type="protein sequence ID" value="TKR70260.1"/>
    <property type="molecule type" value="Genomic_DNA"/>
</dbReference>
<accession>A0A4U5MLC7</accession>
<proteinExistence type="predicted"/>
<sequence length="313" mass="36542">MVLLLFAISPSEQKSQTAPAQPSHFKNGMNKVPYEFTQSVCVVSSSCLTNNFEKMFELSGNFQHCAEELNEKGYCKRFEIENGELMSTSYTNARNQRINNEQFVSNSSFILRKSFLFYDFGTQPPNHNLFDRLVSSSGSLYLRFKTTKISDKWMEMFFSWTFLTGLFIDVEVEENSAIELVRSISKNGNLLWLTLNEDFAVDNHLDILVLLLKQPQFTIMTVKQFNKELLRVFLATKGDFRKILRFWNRVDRSEIEPFGMVNQIRMDTCNLYDECSNPELYIQYHNPNGRDDQAMDEFMDGVSQTLFFKVRPF</sequence>